<dbReference type="AlphaFoldDB" id="M4RJV0"/>
<feature type="transmembrane region" description="Helical" evidence="1">
    <location>
        <begin position="20"/>
        <end position="43"/>
    </location>
</feature>
<keyword evidence="1" id="KW-1133">Transmembrane helix</keyword>
<dbReference type="KEGG" id="gps:C427_1752"/>
<dbReference type="PATRIC" id="fig|1129794.4.peg.1737"/>
<reference evidence="2 3" key="1">
    <citation type="journal article" date="2013" name="Genome Announc.">
        <title>Complete Genome Sequence of Glaciecola psychrophila Strain 170T.</title>
        <authorList>
            <person name="Yin J."/>
            <person name="Chen J."/>
            <person name="Liu G."/>
            <person name="Yu Y."/>
            <person name="Song L."/>
            <person name="Wang X."/>
            <person name="Qu X."/>
        </authorList>
    </citation>
    <scope>NUCLEOTIDE SEQUENCE [LARGE SCALE GENOMIC DNA]</scope>
    <source>
        <strain evidence="2 3">170</strain>
    </source>
</reference>
<keyword evidence="1" id="KW-0812">Transmembrane</keyword>
<protein>
    <submittedName>
        <fullName evidence="2">Uncharacterized protein</fullName>
    </submittedName>
</protein>
<evidence type="ECO:0000256" key="1">
    <source>
        <dbReference type="SAM" id="Phobius"/>
    </source>
</evidence>
<proteinExistence type="predicted"/>
<keyword evidence="3" id="KW-1185">Reference proteome</keyword>
<name>M4RJV0_9ALTE</name>
<evidence type="ECO:0000313" key="3">
    <source>
        <dbReference type="Proteomes" id="UP000011864"/>
    </source>
</evidence>
<evidence type="ECO:0000313" key="2">
    <source>
        <dbReference type="EMBL" id="AGH43861.1"/>
    </source>
</evidence>
<dbReference type="Proteomes" id="UP000011864">
    <property type="component" value="Chromosome"/>
</dbReference>
<sequence>MFRFHIMDYGDAEDIDNWLLFVVTFFAILGGGVGLVMTLFLVIKPFKKKPYPIRISHEVSSNEVG</sequence>
<accession>M4RJV0</accession>
<gene>
    <name evidence="2" type="ORF">C427_1752</name>
</gene>
<dbReference type="EMBL" id="CP003837">
    <property type="protein sequence ID" value="AGH43861.1"/>
    <property type="molecule type" value="Genomic_DNA"/>
</dbReference>
<dbReference type="STRING" id="1129794.C427_1752"/>
<dbReference type="HOGENOM" id="CLU_2845866_0_0_6"/>
<keyword evidence="1" id="KW-0472">Membrane</keyword>
<organism evidence="2 3">
    <name type="scientific">Paraglaciecola psychrophila 170</name>
    <dbReference type="NCBI Taxonomy" id="1129794"/>
    <lineage>
        <taxon>Bacteria</taxon>
        <taxon>Pseudomonadati</taxon>
        <taxon>Pseudomonadota</taxon>
        <taxon>Gammaproteobacteria</taxon>
        <taxon>Alteromonadales</taxon>
        <taxon>Alteromonadaceae</taxon>
        <taxon>Paraglaciecola</taxon>
    </lineage>
</organism>